<protein>
    <submittedName>
        <fullName evidence="1">Uncharacterized protein</fullName>
    </submittedName>
</protein>
<evidence type="ECO:0000313" key="1">
    <source>
        <dbReference type="EMBL" id="QOR60338.1"/>
    </source>
</evidence>
<proteinExistence type="predicted"/>
<organism evidence="1">
    <name type="scientific">Bathycoccus sp. RCC716 virus 2</name>
    <dbReference type="NCBI Taxonomy" id="2530039"/>
    <lineage>
        <taxon>Viruses</taxon>
        <taxon>Varidnaviria</taxon>
        <taxon>Bamfordvirae</taxon>
        <taxon>Nucleocytoviricota</taxon>
        <taxon>Megaviricetes</taxon>
        <taxon>Algavirales</taxon>
        <taxon>Phycodnaviridae</taxon>
        <taxon>Prasinovirus</taxon>
    </lineage>
</organism>
<accession>A0A7S6NY99</accession>
<dbReference type="EMBL" id="MK522038">
    <property type="protein sequence ID" value="QOR60338.1"/>
    <property type="molecule type" value="Genomic_DNA"/>
</dbReference>
<name>A0A7S6NY99_9PHYC</name>
<reference evidence="1" key="1">
    <citation type="submission" date="2019-02" db="EMBL/GenBank/DDBJ databases">
        <authorList>
            <person name="Bachy C."/>
            <person name="Yung C.-M."/>
            <person name="Roux S."/>
            <person name="Sullivan M.B."/>
            <person name="Worden A.Z."/>
        </authorList>
    </citation>
    <scope>NUCLEOTIDE SEQUENCE</scope>
    <source>
        <strain evidence="1">BII-V2</strain>
    </source>
</reference>
<sequence length="108" mass="13451">MKTLAYEEFCHIDFKREEYDSYSLVLYRTMLNELAYERRNLKYTTMFGDKWRQLSKNKDPFLYDKKLNDIQSRINESIIRCEEFLEKEKEFKKKYFKDENINFDNIIV</sequence>